<keyword evidence="3" id="KW-0479">Metal-binding</keyword>
<dbReference type="InterPro" id="IPR002933">
    <property type="entry name" value="Peptidase_M20"/>
</dbReference>
<reference evidence="7" key="1">
    <citation type="submission" date="2020-05" db="EMBL/GenBank/DDBJ databases">
        <authorList>
            <person name="Chiriac C."/>
            <person name="Salcher M."/>
            <person name="Ghai R."/>
            <person name="Kavagutti S V."/>
        </authorList>
    </citation>
    <scope>NUCLEOTIDE SEQUENCE</scope>
</reference>
<evidence type="ECO:0000256" key="5">
    <source>
        <dbReference type="ARBA" id="ARBA00022833"/>
    </source>
</evidence>
<name>A0A6J7GKX5_9ZZZZ</name>
<keyword evidence="4" id="KW-0378">Hydrolase</keyword>
<evidence type="ECO:0000256" key="3">
    <source>
        <dbReference type="ARBA" id="ARBA00022723"/>
    </source>
</evidence>
<dbReference type="FunFam" id="1.10.150.900:FF:000002">
    <property type="entry name" value="M20/M25/M40 family peptidase"/>
    <property type="match status" value="1"/>
</dbReference>
<comment type="similarity">
    <text evidence="2">Belongs to the peptidase M20A family.</text>
</comment>
<dbReference type="SUPFAM" id="SSF55031">
    <property type="entry name" value="Bacterial exopeptidase dimerisation domain"/>
    <property type="match status" value="1"/>
</dbReference>
<dbReference type="NCBIfam" id="NF005913">
    <property type="entry name" value="PRK07906.1"/>
    <property type="match status" value="1"/>
</dbReference>
<dbReference type="InterPro" id="IPR011650">
    <property type="entry name" value="Peptidase_M20_dimer"/>
</dbReference>
<dbReference type="CDD" id="cd05675">
    <property type="entry name" value="M20_yscS_like"/>
    <property type="match status" value="1"/>
</dbReference>
<feature type="domain" description="Peptidase M20 dimerisation" evidence="6">
    <location>
        <begin position="202"/>
        <end position="337"/>
    </location>
</feature>
<dbReference type="AlphaFoldDB" id="A0A6J7GKX5"/>
<dbReference type="Gene3D" id="3.40.630.10">
    <property type="entry name" value="Zn peptidases"/>
    <property type="match status" value="1"/>
</dbReference>
<dbReference type="PANTHER" id="PTHR43808">
    <property type="entry name" value="ACETYLORNITHINE DEACETYLASE"/>
    <property type="match status" value="1"/>
</dbReference>
<dbReference type="GO" id="GO:0046872">
    <property type="term" value="F:metal ion binding"/>
    <property type="evidence" value="ECO:0007669"/>
    <property type="project" value="UniProtKB-KW"/>
</dbReference>
<evidence type="ECO:0000256" key="2">
    <source>
        <dbReference type="ARBA" id="ARBA00006247"/>
    </source>
</evidence>
<dbReference type="Pfam" id="PF07687">
    <property type="entry name" value="M20_dimer"/>
    <property type="match status" value="1"/>
</dbReference>
<evidence type="ECO:0000256" key="4">
    <source>
        <dbReference type="ARBA" id="ARBA00022801"/>
    </source>
</evidence>
<dbReference type="SUPFAM" id="SSF53187">
    <property type="entry name" value="Zn-dependent exopeptidases"/>
    <property type="match status" value="1"/>
</dbReference>
<dbReference type="InterPro" id="IPR036264">
    <property type="entry name" value="Bact_exopeptidase_dim_dom"/>
</dbReference>
<accession>A0A6J7GKX5</accession>
<keyword evidence="5" id="KW-0862">Zinc</keyword>
<dbReference type="InterPro" id="IPR050072">
    <property type="entry name" value="Peptidase_M20A"/>
</dbReference>
<gene>
    <name evidence="7" type="ORF">UFOPK3614_00008</name>
</gene>
<dbReference type="Pfam" id="PF01546">
    <property type="entry name" value="Peptidase_M20"/>
    <property type="match status" value="1"/>
</dbReference>
<dbReference type="GO" id="GO:0016787">
    <property type="term" value="F:hydrolase activity"/>
    <property type="evidence" value="ECO:0007669"/>
    <property type="project" value="UniProtKB-KW"/>
</dbReference>
<dbReference type="Gene3D" id="1.10.150.900">
    <property type="match status" value="1"/>
</dbReference>
<evidence type="ECO:0000313" key="7">
    <source>
        <dbReference type="EMBL" id="CAB4907288.1"/>
    </source>
</evidence>
<comment type="cofactor">
    <cofactor evidence="1">
        <name>Zn(2+)</name>
        <dbReference type="ChEBI" id="CHEBI:29105"/>
    </cofactor>
</comment>
<sequence>MTSMQLSDSEREDLHSDAISICQTLIQIPSVNFGDGKGDESAVANKVVELLQEAGIKSKIYESAPGRCNVIAHIDGTDTTRPGLVVHGHLDVVPANAEDWSVDPFSAVIKDEMIWGRGAVDMKNMDAMIIAIFRMWSRKGIKPPRNIVLAFFADEEAGSLFGSRWMVANHPDVFKDCTEAISEVGGFSVTLSGSKRLYFIETAQKGIHWMRLTAHGRAGHGSMMNPENALTRLSEAVSAIGNHTWPQRYTKTVKVLFRKIAEVTGNKYDENDLQPLLKEIGPMSRMIGATLQNTANPTMLDAGYKANVIPQSAHAVIDGRFLPGFEKELDDTIRQIIGPNIVLETITHDIALEVDFEGNLVDAMTNAILAFDPEGIPVPYLMSGGTDNKALSELGIVGYGFSPLKLPADLDFMALFHGVDERVPIEGINFGVDVLESFLRNS</sequence>
<proteinExistence type="inferred from homology"/>
<dbReference type="InterPro" id="IPR001261">
    <property type="entry name" value="ArgE/DapE_CS"/>
</dbReference>
<dbReference type="PANTHER" id="PTHR43808:SF8">
    <property type="entry name" value="PEPTIDASE M20 DIMERISATION DOMAIN-CONTAINING PROTEIN"/>
    <property type="match status" value="1"/>
</dbReference>
<dbReference type="PROSITE" id="PS00759">
    <property type="entry name" value="ARGE_DAPE_CPG2_2"/>
    <property type="match status" value="1"/>
</dbReference>
<dbReference type="Gene3D" id="3.30.70.360">
    <property type="match status" value="1"/>
</dbReference>
<protein>
    <submittedName>
        <fullName evidence="7">Unannotated protein</fullName>
    </submittedName>
</protein>
<evidence type="ECO:0000256" key="1">
    <source>
        <dbReference type="ARBA" id="ARBA00001947"/>
    </source>
</evidence>
<dbReference type="EMBL" id="CAFBMS010000001">
    <property type="protein sequence ID" value="CAB4907288.1"/>
    <property type="molecule type" value="Genomic_DNA"/>
</dbReference>
<organism evidence="7">
    <name type="scientific">freshwater metagenome</name>
    <dbReference type="NCBI Taxonomy" id="449393"/>
    <lineage>
        <taxon>unclassified sequences</taxon>
        <taxon>metagenomes</taxon>
        <taxon>ecological metagenomes</taxon>
    </lineage>
</organism>
<evidence type="ECO:0000259" key="6">
    <source>
        <dbReference type="Pfam" id="PF07687"/>
    </source>
</evidence>